<dbReference type="SMART" id="SM00651">
    <property type="entry name" value="Sm"/>
    <property type="match status" value="1"/>
</dbReference>
<comment type="similarity">
    <text evidence="1 6">Belongs to the snRNP Sm proteins family.</text>
</comment>
<dbReference type="InterPro" id="IPR010920">
    <property type="entry name" value="LSM_dom_sf"/>
</dbReference>
<name>A0ABQ8FGH7_9FUNG</name>
<evidence type="ECO:0000259" key="7">
    <source>
        <dbReference type="PROSITE" id="PS52002"/>
    </source>
</evidence>
<keyword evidence="2 6" id="KW-0963">Cytoplasm</keyword>
<dbReference type="SUPFAM" id="SSF50182">
    <property type="entry name" value="Sm-like ribonucleoproteins"/>
    <property type="match status" value="1"/>
</dbReference>
<dbReference type="InterPro" id="IPR034104">
    <property type="entry name" value="Lsm1"/>
</dbReference>
<evidence type="ECO:0000313" key="8">
    <source>
        <dbReference type="EMBL" id="KAH6597911.1"/>
    </source>
</evidence>
<protein>
    <recommendedName>
        <fullName evidence="6">U6 snRNA-associated Sm-like protein LSm1</fullName>
    </recommendedName>
</protein>
<dbReference type="InterPro" id="IPR044642">
    <property type="entry name" value="PTHR15588"/>
</dbReference>
<gene>
    <name evidence="6" type="primary">LSM1</name>
    <name evidence="8" type="ORF">BASA50_004066</name>
</gene>
<organism evidence="8 9">
    <name type="scientific">Batrachochytrium salamandrivorans</name>
    <dbReference type="NCBI Taxonomy" id="1357716"/>
    <lineage>
        <taxon>Eukaryota</taxon>
        <taxon>Fungi</taxon>
        <taxon>Fungi incertae sedis</taxon>
        <taxon>Chytridiomycota</taxon>
        <taxon>Chytridiomycota incertae sedis</taxon>
        <taxon>Chytridiomycetes</taxon>
        <taxon>Rhizophydiales</taxon>
        <taxon>Rhizophydiales incertae sedis</taxon>
        <taxon>Batrachochytrium</taxon>
    </lineage>
</organism>
<evidence type="ECO:0000256" key="6">
    <source>
        <dbReference type="RuleBase" id="RU365047"/>
    </source>
</evidence>
<keyword evidence="3 6" id="KW-0507">mRNA processing</keyword>
<dbReference type="Gene3D" id="2.30.30.100">
    <property type="match status" value="1"/>
</dbReference>
<dbReference type="CDD" id="cd01728">
    <property type="entry name" value="LSm1"/>
    <property type="match status" value="1"/>
</dbReference>
<dbReference type="Pfam" id="PF01423">
    <property type="entry name" value="LSM"/>
    <property type="match status" value="1"/>
</dbReference>
<dbReference type="PROSITE" id="PS52002">
    <property type="entry name" value="SM"/>
    <property type="match status" value="1"/>
</dbReference>
<keyword evidence="4 6" id="KW-0694">RNA-binding</keyword>
<dbReference type="PANTHER" id="PTHR15588:SF8">
    <property type="entry name" value="U6 SNRNA-ASSOCIATED SM-LIKE PROTEIN LSM1"/>
    <property type="match status" value="1"/>
</dbReference>
<dbReference type="EMBL" id="JAFCIX010000125">
    <property type="protein sequence ID" value="KAH6597911.1"/>
    <property type="molecule type" value="Genomic_DNA"/>
</dbReference>
<dbReference type="PANTHER" id="PTHR15588">
    <property type="entry name" value="LSM1"/>
    <property type="match status" value="1"/>
</dbReference>
<dbReference type="Proteomes" id="UP001648503">
    <property type="component" value="Unassembled WGS sequence"/>
</dbReference>
<proteinExistence type="inferred from homology"/>
<evidence type="ECO:0000256" key="5">
    <source>
        <dbReference type="ARBA" id="ARBA00023274"/>
    </source>
</evidence>
<sequence>MDNFLPGSASLVDCVDKKLLVTLRDGRHLYGWLRSYDMFANLVLQDTVERTFIDKTYSDVYRGVFAIRGENVVLLGEIDPEKDAAALRDLTEVPAAEALGKLKQEKETKKRRKVQLDKILASKGFYIAENEHDAY</sequence>
<evidence type="ECO:0000256" key="2">
    <source>
        <dbReference type="ARBA" id="ARBA00022490"/>
    </source>
</evidence>
<keyword evidence="9" id="KW-1185">Reference proteome</keyword>
<evidence type="ECO:0000313" key="9">
    <source>
        <dbReference type="Proteomes" id="UP001648503"/>
    </source>
</evidence>
<accession>A0ABQ8FGH7</accession>
<keyword evidence="5 6" id="KW-0687">Ribonucleoprotein</keyword>
<reference evidence="8 9" key="1">
    <citation type="submission" date="2021-02" db="EMBL/GenBank/DDBJ databases">
        <title>Variation within the Batrachochytrium salamandrivorans European outbreak.</title>
        <authorList>
            <person name="Kelly M."/>
            <person name="Pasmans F."/>
            <person name="Shea T.P."/>
            <person name="Munoz J.F."/>
            <person name="Carranza S."/>
            <person name="Cuomo C.A."/>
            <person name="Martel A."/>
        </authorList>
    </citation>
    <scope>NUCLEOTIDE SEQUENCE [LARGE SCALE GENOMIC DNA]</scope>
    <source>
        <strain evidence="8 9">AMFP18/2</strain>
    </source>
</reference>
<feature type="domain" description="Sm" evidence="7">
    <location>
        <begin position="6"/>
        <end position="81"/>
    </location>
</feature>
<comment type="subcellular location">
    <subcellularLocation>
        <location evidence="6">Cytoplasm</location>
    </subcellularLocation>
    <subcellularLocation>
        <location evidence="6">Cytoplasm</location>
        <location evidence="6">P-body</location>
    </subcellularLocation>
</comment>
<evidence type="ECO:0000256" key="1">
    <source>
        <dbReference type="ARBA" id="ARBA00006850"/>
    </source>
</evidence>
<evidence type="ECO:0000256" key="3">
    <source>
        <dbReference type="ARBA" id="ARBA00022664"/>
    </source>
</evidence>
<dbReference type="InterPro" id="IPR001163">
    <property type="entry name" value="Sm_dom_euk/arc"/>
</dbReference>
<comment type="caution">
    <text evidence="8">The sequence shown here is derived from an EMBL/GenBank/DDBJ whole genome shotgun (WGS) entry which is preliminary data.</text>
</comment>
<dbReference type="InterPro" id="IPR047575">
    <property type="entry name" value="Sm"/>
</dbReference>
<comment type="function">
    <text evidence="6">Component of the cytoplasmic LSM1-LSM7 complex which is involved in mRNA degradation.</text>
</comment>
<evidence type="ECO:0000256" key="4">
    <source>
        <dbReference type="ARBA" id="ARBA00022884"/>
    </source>
</evidence>
<comment type="subunit">
    <text evidence="6">Component of the heptameric LSM1-LSM7 complex that forms a seven-membered ring structure with a donut shape.</text>
</comment>